<dbReference type="InterPro" id="IPR023885">
    <property type="entry name" value="4Fe4S-binding_SPASM_dom"/>
</dbReference>
<dbReference type="InterPro" id="IPR006638">
    <property type="entry name" value="Elp3/MiaA/NifB-like_rSAM"/>
</dbReference>
<dbReference type="InterPro" id="IPR007197">
    <property type="entry name" value="rSAM"/>
</dbReference>
<dbReference type="SMART" id="SM00729">
    <property type="entry name" value="Elp3"/>
    <property type="match status" value="1"/>
</dbReference>
<protein>
    <recommendedName>
        <fullName evidence="5">Radical SAM core domain-containing protein</fullName>
    </recommendedName>
</protein>
<proteinExistence type="predicted"/>
<evidence type="ECO:0000313" key="6">
    <source>
        <dbReference type="EMBL" id="OYD17635.1"/>
    </source>
</evidence>
<sequence>MNGVWNKAIALSRLVSSVRRRHVLSLPIYITNRCTSRCKTCNIWRVKEKEDLDRDIIKDLLSDGEVGDDVEFIITGGDFLLHPDCGEIISLFKGKNLRVFSNGILTDELVSLVKGEGVRYVSISLDGKPETNKYIRGVDTFSNVEKIVKEIKKFSSIEIEYTISKWNTKEDLEYVLDFTKSHNIGLSVGYFSFVEYFDIEREVLELYDISDIFTSDYYSLYSLWANGRLNLPCLSIYVRPVIKPNGDIELCEAREVKLGNLYRRSFGEIWRDKNTACIIRSSVGCNGCWLNCQRKLDLAVTYIPRKLGIIK</sequence>
<evidence type="ECO:0000256" key="2">
    <source>
        <dbReference type="ARBA" id="ARBA00022723"/>
    </source>
</evidence>
<evidence type="ECO:0000256" key="3">
    <source>
        <dbReference type="ARBA" id="ARBA00023004"/>
    </source>
</evidence>
<keyword evidence="2" id="KW-0479">Metal-binding</keyword>
<keyword evidence="4" id="KW-0411">Iron-sulfur</keyword>
<dbReference type="GO" id="GO:0003824">
    <property type="term" value="F:catalytic activity"/>
    <property type="evidence" value="ECO:0007669"/>
    <property type="project" value="InterPro"/>
</dbReference>
<feature type="domain" description="Radical SAM core" evidence="5">
    <location>
        <begin position="20"/>
        <end position="226"/>
    </location>
</feature>
<dbReference type="PROSITE" id="PS51918">
    <property type="entry name" value="RADICAL_SAM"/>
    <property type="match status" value="1"/>
</dbReference>
<gene>
    <name evidence="6" type="ORF">CH333_00010</name>
</gene>
<dbReference type="PANTHER" id="PTHR11228:SF7">
    <property type="entry name" value="PQQA PEPTIDE CYCLASE"/>
    <property type="match status" value="1"/>
</dbReference>
<comment type="caution">
    <text evidence="6">The sequence shown here is derived from an EMBL/GenBank/DDBJ whole genome shotgun (WGS) entry which is preliminary data.</text>
</comment>
<dbReference type="PANTHER" id="PTHR11228">
    <property type="entry name" value="RADICAL SAM DOMAIN PROTEIN"/>
    <property type="match status" value="1"/>
</dbReference>
<dbReference type="Pfam" id="PF13186">
    <property type="entry name" value="SPASM"/>
    <property type="match status" value="1"/>
</dbReference>
<accession>A0A235C1H3</accession>
<organism evidence="6 7">
    <name type="scientific">candidate division WOR-3 bacterium JGI_Cruoil_03_44_89</name>
    <dbReference type="NCBI Taxonomy" id="1973748"/>
    <lineage>
        <taxon>Bacteria</taxon>
        <taxon>Bacteria division WOR-3</taxon>
    </lineage>
</organism>
<dbReference type="Proteomes" id="UP000215215">
    <property type="component" value="Unassembled WGS sequence"/>
</dbReference>
<dbReference type="Gene3D" id="3.20.20.70">
    <property type="entry name" value="Aldolase class I"/>
    <property type="match status" value="1"/>
</dbReference>
<dbReference type="SFLD" id="SFLDG01067">
    <property type="entry name" value="SPASM/twitch_domain_containing"/>
    <property type="match status" value="1"/>
</dbReference>
<evidence type="ECO:0000256" key="4">
    <source>
        <dbReference type="ARBA" id="ARBA00023014"/>
    </source>
</evidence>
<dbReference type="SUPFAM" id="SSF102114">
    <property type="entry name" value="Radical SAM enzymes"/>
    <property type="match status" value="1"/>
</dbReference>
<dbReference type="GO" id="GO:0051536">
    <property type="term" value="F:iron-sulfur cluster binding"/>
    <property type="evidence" value="ECO:0007669"/>
    <property type="project" value="UniProtKB-KW"/>
</dbReference>
<dbReference type="CDD" id="cd01335">
    <property type="entry name" value="Radical_SAM"/>
    <property type="match status" value="1"/>
</dbReference>
<name>A0A235C1H3_UNCW3</name>
<dbReference type="CDD" id="cd21109">
    <property type="entry name" value="SPASM"/>
    <property type="match status" value="1"/>
</dbReference>
<dbReference type="GO" id="GO:0046872">
    <property type="term" value="F:metal ion binding"/>
    <property type="evidence" value="ECO:0007669"/>
    <property type="project" value="UniProtKB-KW"/>
</dbReference>
<dbReference type="EMBL" id="NOZQ01000001">
    <property type="protein sequence ID" value="OYD17635.1"/>
    <property type="molecule type" value="Genomic_DNA"/>
</dbReference>
<reference evidence="6 7" key="1">
    <citation type="submission" date="2017-07" db="EMBL/GenBank/DDBJ databases">
        <title>Recovery of genomes from metagenomes via a dereplication, aggregation, and scoring strategy.</title>
        <authorList>
            <person name="Sieber C.M."/>
            <person name="Probst A.J."/>
            <person name="Sharrar A."/>
            <person name="Thomas B.C."/>
            <person name="Hess M."/>
            <person name="Tringe S.G."/>
            <person name="Banfield J.F."/>
        </authorList>
    </citation>
    <scope>NUCLEOTIDE SEQUENCE [LARGE SCALE GENOMIC DNA]</scope>
    <source>
        <strain evidence="6">JGI_Cruoil_03_44_89</strain>
    </source>
</reference>
<dbReference type="SFLD" id="SFLDS00029">
    <property type="entry name" value="Radical_SAM"/>
    <property type="match status" value="1"/>
</dbReference>
<dbReference type="Pfam" id="PF04055">
    <property type="entry name" value="Radical_SAM"/>
    <property type="match status" value="1"/>
</dbReference>
<evidence type="ECO:0000256" key="1">
    <source>
        <dbReference type="ARBA" id="ARBA00022691"/>
    </source>
</evidence>
<evidence type="ECO:0000259" key="5">
    <source>
        <dbReference type="PROSITE" id="PS51918"/>
    </source>
</evidence>
<dbReference type="InterPro" id="IPR050377">
    <property type="entry name" value="Radical_SAM_PqqE_MftC-like"/>
</dbReference>
<evidence type="ECO:0000313" key="7">
    <source>
        <dbReference type="Proteomes" id="UP000215215"/>
    </source>
</evidence>
<keyword evidence="1" id="KW-0949">S-adenosyl-L-methionine</keyword>
<dbReference type="InterPro" id="IPR013785">
    <property type="entry name" value="Aldolase_TIM"/>
</dbReference>
<dbReference type="AlphaFoldDB" id="A0A235C1H3"/>
<dbReference type="InterPro" id="IPR058240">
    <property type="entry name" value="rSAM_sf"/>
</dbReference>
<keyword evidence="3" id="KW-0408">Iron</keyword>